<dbReference type="PANTHER" id="PTHR13528">
    <property type="entry name" value="39S RIBOSOMAL PROTEIN L28, MITOCHONDRIAL"/>
    <property type="match status" value="1"/>
</dbReference>
<evidence type="ECO:0000313" key="8">
    <source>
        <dbReference type="Proteomes" id="UP001307889"/>
    </source>
</evidence>
<evidence type="ECO:0000256" key="6">
    <source>
        <dbReference type="SAM" id="MobiDB-lite"/>
    </source>
</evidence>
<proteinExistence type="inferred from homology"/>
<dbReference type="EMBL" id="AP028918">
    <property type="protein sequence ID" value="BES99220.1"/>
    <property type="molecule type" value="Genomic_DNA"/>
</dbReference>
<dbReference type="PANTHER" id="PTHR13528:SF2">
    <property type="entry name" value="LARGE RIBOSOMAL SUBUNIT PROTEIN BL28M"/>
    <property type="match status" value="1"/>
</dbReference>
<feature type="compositionally biased region" description="Basic and acidic residues" evidence="6">
    <location>
        <begin position="246"/>
        <end position="257"/>
    </location>
</feature>
<sequence>MSAARIVTSTLYKFKKPDLMSTEGVNLPEAYKKFYAEWKLTKPAPVHYIPPASQWVRDDETGEVKRAVDVPIPVKYVPESHKGIWGGEGVIKGFQKRQPLKARVPHFWVPNLKKSAVYSEILDLRMEMTVTERTIELIIENRGFDNYLLNTRACDLQSTLALKIKKKLLQALYYKTLYPDDPLKREEVYKKYAHFLKPYSEEDIEWYGLTFDEALSKHKGIEAAANRPKPMKHELRAKYIEYLKTKESGESEQKAEDSSQSWMSKLNPFAKK</sequence>
<protein>
    <recommendedName>
        <fullName evidence="4">Large ribosomal subunit protein bL28m</fullName>
    </recommendedName>
    <alternativeName>
        <fullName evidence="5">39S ribosomal protein L28, mitochondrial</fullName>
    </alternativeName>
</protein>
<keyword evidence="8" id="KW-1185">Reference proteome</keyword>
<name>A0ABN7B493_9HEMI</name>
<comment type="similarity">
    <text evidence="1">Belongs to the bacterial ribosomal protein bL28 family.</text>
</comment>
<dbReference type="InterPro" id="IPR034704">
    <property type="entry name" value="Ribosomal_bL28/bL31-like_sf"/>
</dbReference>
<feature type="region of interest" description="Disordered" evidence="6">
    <location>
        <begin position="246"/>
        <end position="272"/>
    </location>
</feature>
<evidence type="ECO:0000256" key="3">
    <source>
        <dbReference type="ARBA" id="ARBA00023274"/>
    </source>
</evidence>
<organism evidence="7 8">
    <name type="scientific">Nesidiocoris tenuis</name>
    <dbReference type="NCBI Taxonomy" id="355587"/>
    <lineage>
        <taxon>Eukaryota</taxon>
        <taxon>Metazoa</taxon>
        <taxon>Ecdysozoa</taxon>
        <taxon>Arthropoda</taxon>
        <taxon>Hexapoda</taxon>
        <taxon>Insecta</taxon>
        <taxon>Pterygota</taxon>
        <taxon>Neoptera</taxon>
        <taxon>Paraneoptera</taxon>
        <taxon>Hemiptera</taxon>
        <taxon>Heteroptera</taxon>
        <taxon>Panheteroptera</taxon>
        <taxon>Cimicomorpha</taxon>
        <taxon>Miridae</taxon>
        <taxon>Dicyphina</taxon>
        <taxon>Nesidiocoris</taxon>
    </lineage>
</organism>
<dbReference type="GO" id="GO:0005840">
    <property type="term" value="C:ribosome"/>
    <property type="evidence" value="ECO:0007669"/>
    <property type="project" value="UniProtKB-KW"/>
</dbReference>
<dbReference type="Proteomes" id="UP001307889">
    <property type="component" value="Chromosome 10"/>
</dbReference>
<accession>A0ABN7B493</accession>
<dbReference type="SUPFAM" id="SSF143800">
    <property type="entry name" value="L28p-like"/>
    <property type="match status" value="1"/>
</dbReference>
<reference evidence="7 8" key="1">
    <citation type="submission" date="2023-09" db="EMBL/GenBank/DDBJ databases">
        <title>Nesidiocoris tenuis whole genome shotgun sequence.</title>
        <authorList>
            <person name="Shibata T."/>
            <person name="Shimoda M."/>
            <person name="Kobayashi T."/>
            <person name="Uehara T."/>
        </authorList>
    </citation>
    <scope>NUCLEOTIDE SEQUENCE [LARGE SCALE GENOMIC DNA]</scope>
    <source>
        <strain evidence="7 8">Japan</strain>
    </source>
</reference>
<gene>
    <name evidence="7" type="ORF">NTJ_12037</name>
</gene>
<evidence type="ECO:0000256" key="2">
    <source>
        <dbReference type="ARBA" id="ARBA00022980"/>
    </source>
</evidence>
<evidence type="ECO:0000256" key="5">
    <source>
        <dbReference type="ARBA" id="ARBA00035538"/>
    </source>
</evidence>
<evidence type="ECO:0000256" key="4">
    <source>
        <dbReference type="ARBA" id="ARBA00035269"/>
    </source>
</evidence>
<evidence type="ECO:0000256" key="1">
    <source>
        <dbReference type="ARBA" id="ARBA00008760"/>
    </source>
</evidence>
<evidence type="ECO:0000313" key="7">
    <source>
        <dbReference type="EMBL" id="BES99220.1"/>
    </source>
</evidence>
<keyword evidence="2 7" id="KW-0689">Ribosomal protein</keyword>
<dbReference type="InterPro" id="IPR026569">
    <property type="entry name" value="Ribosomal_bL28"/>
</dbReference>
<keyword evidence="3" id="KW-0687">Ribonucleoprotein</keyword>